<keyword evidence="1" id="KW-0805">Transcription regulation</keyword>
<feature type="domain" description="ANTAR" evidence="3">
    <location>
        <begin position="407"/>
        <end position="462"/>
    </location>
</feature>
<evidence type="ECO:0000256" key="2">
    <source>
        <dbReference type="ARBA" id="ARBA00023163"/>
    </source>
</evidence>
<evidence type="ECO:0000256" key="1">
    <source>
        <dbReference type="ARBA" id="ARBA00023015"/>
    </source>
</evidence>
<reference evidence="4 5" key="1">
    <citation type="submission" date="2021-03" db="EMBL/GenBank/DDBJ databases">
        <title>Genomic Encyclopedia of Type Strains, Phase IV (KMG-IV): sequencing the most valuable type-strain genomes for metagenomic binning, comparative biology and taxonomic classification.</title>
        <authorList>
            <person name="Goeker M."/>
        </authorList>
    </citation>
    <scope>NUCLEOTIDE SEQUENCE [LARGE SCALE GENOMIC DNA]</scope>
    <source>
        <strain evidence="4 5">DSM 40526</strain>
    </source>
</reference>
<dbReference type="Pfam" id="PF03861">
    <property type="entry name" value="ANTAR"/>
    <property type="match status" value="2"/>
</dbReference>
<dbReference type="InterPro" id="IPR029016">
    <property type="entry name" value="GAF-like_dom_sf"/>
</dbReference>
<organism evidence="4 5">
    <name type="scientific">Streptomyces avidinii</name>
    <dbReference type="NCBI Taxonomy" id="1895"/>
    <lineage>
        <taxon>Bacteria</taxon>
        <taxon>Bacillati</taxon>
        <taxon>Actinomycetota</taxon>
        <taxon>Actinomycetes</taxon>
        <taxon>Kitasatosporales</taxon>
        <taxon>Streptomycetaceae</taxon>
        <taxon>Streptomyces</taxon>
    </lineage>
</organism>
<evidence type="ECO:0000313" key="4">
    <source>
        <dbReference type="EMBL" id="MBP2035351.1"/>
    </source>
</evidence>
<feature type="domain" description="ANTAR" evidence="3">
    <location>
        <begin position="155"/>
        <end position="207"/>
    </location>
</feature>
<accession>A0ABS4L0P0</accession>
<sequence length="476" mass="50316">MPAALCGACVDLMDVTGASVSLSGEDPDIRTLWWSSDEVAGRLAEAQYTLGDGPCVTALTHLAPVLAADLTRGPDAARWPVFSQQAVELGVRAVFSLPLNHSAVAIGTLDLYRDGAGPLSPEDQSAAFPAAYARITTALLALQAQDDSTGLGGSWLDDAETEREEVHQATGMIMVHLGVDPPDAPARLRAHAFSHGKTVTEAAFDVIAGRIRSMTRPAPTRGPERGNGDTGMTTTREQQLTEAFVALSDTLGANVDPLVLLGRLVHHCVSLSSIDAAGVMLANGRGALRSAITTEHAVELTEIWQSEVEQGPCIEAFSTGSAVHAPELASQQDRWPDFVPLARAAGYESAHALPLHHSGQTIGALNLLARHPTALTPSDSTLLRALADVATTALLSWDRQQLRPEDVTTRTRTALAGKAIFDTASGMLAATADITPAEGANRLHAYADRHNLRPTDIADQLLHRTLDPHTVLSDST</sequence>
<dbReference type="SUPFAM" id="SSF55781">
    <property type="entry name" value="GAF domain-like"/>
    <property type="match status" value="2"/>
</dbReference>
<dbReference type="InterPro" id="IPR036388">
    <property type="entry name" value="WH-like_DNA-bd_sf"/>
</dbReference>
<dbReference type="InterPro" id="IPR003018">
    <property type="entry name" value="GAF"/>
</dbReference>
<dbReference type="Gene3D" id="3.30.450.40">
    <property type="match status" value="2"/>
</dbReference>
<keyword evidence="2" id="KW-0804">Transcription</keyword>
<proteinExistence type="predicted"/>
<evidence type="ECO:0000313" key="5">
    <source>
        <dbReference type="Proteomes" id="UP001519310"/>
    </source>
</evidence>
<dbReference type="InterPro" id="IPR005561">
    <property type="entry name" value="ANTAR"/>
</dbReference>
<name>A0ABS4L0P0_STRAV</name>
<dbReference type="RefSeq" id="WP_189968763.1">
    <property type="nucleotide sequence ID" value="NZ_BMVL01000005.1"/>
</dbReference>
<protein>
    <recommendedName>
        <fullName evidence="3">ANTAR domain-containing protein</fullName>
    </recommendedName>
</protein>
<dbReference type="Proteomes" id="UP001519310">
    <property type="component" value="Unassembled WGS sequence"/>
</dbReference>
<dbReference type="Gene3D" id="1.10.10.10">
    <property type="entry name" value="Winged helix-like DNA-binding domain superfamily/Winged helix DNA-binding domain"/>
    <property type="match status" value="1"/>
</dbReference>
<comment type="caution">
    <text evidence="4">The sequence shown here is derived from an EMBL/GenBank/DDBJ whole genome shotgun (WGS) entry which is preliminary data.</text>
</comment>
<dbReference type="Pfam" id="PF13185">
    <property type="entry name" value="GAF_2"/>
    <property type="match status" value="1"/>
</dbReference>
<dbReference type="EMBL" id="JAGGLQ010000002">
    <property type="protein sequence ID" value="MBP2035351.1"/>
    <property type="molecule type" value="Genomic_DNA"/>
</dbReference>
<dbReference type="SMART" id="SM01012">
    <property type="entry name" value="ANTAR"/>
    <property type="match status" value="2"/>
</dbReference>
<keyword evidence="5" id="KW-1185">Reference proteome</keyword>
<evidence type="ECO:0000259" key="3">
    <source>
        <dbReference type="SMART" id="SM01012"/>
    </source>
</evidence>
<gene>
    <name evidence="4" type="ORF">J2Z77_001138</name>
</gene>